<keyword evidence="2" id="KW-1185">Reference proteome</keyword>
<dbReference type="EMBL" id="BPLQ01015161">
    <property type="protein sequence ID" value="GIY86211.1"/>
    <property type="molecule type" value="Genomic_DNA"/>
</dbReference>
<sequence length="101" mass="11098">MFPHLSRAEITISRLKYQSHLPSNCAEHHRRAMMANEAHKPPSPNSADVSGLRMALLLGKCGKVSPQIKMDRDHVIGEKGLEGVREFSISPGGVGKNKLRS</sequence>
<reference evidence="1 2" key="1">
    <citation type="submission" date="2021-06" db="EMBL/GenBank/DDBJ databases">
        <title>Caerostris darwini draft genome.</title>
        <authorList>
            <person name="Kono N."/>
            <person name="Arakawa K."/>
        </authorList>
    </citation>
    <scope>NUCLEOTIDE SEQUENCE [LARGE SCALE GENOMIC DNA]</scope>
</reference>
<accession>A0AAV4WTF7</accession>
<comment type="caution">
    <text evidence="1">The sequence shown here is derived from an EMBL/GenBank/DDBJ whole genome shotgun (WGS) entry which is preliminary data.</text>
</comment>
<evidence type="ECO:0000313" key="1">
    <source>
        <dbReference type="EMBL" id="GIY86211.1"/>
    </source>
</evidence>
<proteinExistence type="predicted"/>
<gene>
    <name evidence="1" type="ORF">CDAR_123441</name>
</gene>
<dbReference type="AlphaFoldDB" id="A0AAV4WTF7"/>
<dbReference type="Proteomes" id="UP001054837">
    <property type="component" value="Unassembled WGS sequence"/>
</dbReference>
<protein>
    <submittedName>
        <fullName evidence="1">Uncharacterized protein</fullName>
    </submittedName>
</protein>
<evidence type="ECO:0000313" key="2">
    <source>
        <dbReference type="Proteomes" id="UP001054837"/>
    </source>
</evidence>
<organism evidence="1 2">
    <name type="scientific">Caerostris darwini</name>
    <dbReference type="NCBI Taxonomy" id="1538125"/>
    <lineage>
        <taxon>Eukaryota</taxon>
        <taxon>Metazoa</taxon>
        <taxon>Ecdysozoa</taxon>
        <taxon>Arthropoda</taxon>
        <taxon>Chelicerata</taxon>
        <taxon>Arachnida</taxon>
        <taxon>Araneae</taxon>
        <taxon>Araneomorphae</taxon>
        <taxon>Entelegynae</taxon>
        <taxon>Araneoidea</taxon>
        <taxon>Araneidae</taxon>
        <taxon>Caerostris</taxon>
    </lineage>
</organism>
<name>A0AAV4WTF7_9ARAC</name>